<proteinExistence type="predicted"/>
<protein>
    <submittedName>
        <fullName evidence="1">Uncharacterized protein</fullName>
    </submittedName>
</protein>
<sequence>MLYINPSYSVESVNEYFHIKECNFQLQKLFIKEMKLFPHLETVNDYWKVRIASLTLKNPKYSLDLSEFTSLTSLSLNIKKHLRINDFIRNKYHRFERVYVMME</sequence>
<dbReference type="Proteomes" id="UP001628156">
    <property type="component" value="Unassembled WGS sequence"/>
</dbReference>
<keyword evidence="2" id="KW-1185">Reference proteome</keyword>
<name>A0ABQ0DR62_9EUKA</name>
<accession>A0ABQ0DR62</accession>
<reference evidence="1 2" key="1">
    <citation type="journal article" date="2019" name="PLoS Negl. Trop. Dis.">
        <title>Whole genome sequencing of Entamoeba nuttalli reveals mammalian host-related molecular signatures and a novel octapeptide-repeat surface protein.</title>
        <authorList>
            <person name="Tanaka M."/>
            <person name="Makiuchi T."/>
            <person name="Komiyama T."/>
            <person name="Shiina T."/>
            <person name="Osaki K."/>
            <person name="Tachibana H."/>
        </authorList>
    </citation>
    <scope>NUCLEOTIDE SEQUENCE [LARGE SCALE GENOMIC DNA]</scope>
    <source>
        <strain evidence="1 2">P19-061405</strain>
    </source>
</reference>
<gene>
    <name evidence="1" type="ORF">ENUP19_0250G0001</name>
</gene>
<evidence type="ECO:0000313" key="1">
    <source>
        <dbReference type="EMBL" id="GAB1225353.1"/>
    </source>
</evidence>
<comment type="caution">
    <text evidence="1">The sequence shown here is derived from an EMBL/GenBank/DDBJ whole genome shotgun (WGS) entry which is preliminary data.</text>
</comment>
<organism evidence="1 2">
    <name type="scientific">Entamoeba nuttalli</name>
    <dbReference type="NCBI Taxonomy" id="412467"/>
    <lineage>
        <taxon>Eukaryota</taxon>
        <taxon>Amoebozoa</taxon>
        <taxon>Evosea</taxon>
        <taxon>Archamoebae</taxon>
        <taxon>Mastigamoebida</taxon>
        <taxon>Entamoebidae</taxon>
        <taxon>Entamoeba</taxon>
    </lineage>
</organism>
<dbReference type="EMBL" id="BAAFRS010000250">
    <property type="protein sequence ID" value="GAB1225353.1"/>
    <property type="molecule type" value="Genomic_DNA"/>
</dbReference>
<evidence type="ECO:0000313" key="2">
    <source>
        <dbReference type="Proteomes" id="UP001628156"/>
    </source>
</evidence>